<proteinExistence type="predicted"/>
<feature type="compositionally biased region" description="Low complexity" evidence="1">
    <location>
        <begin position="11"/>
        <end position="26"/>
    </location>
</feature>
<sequence>MPILKAETMTDKMSSSSSTTPSNTDTITDLQSELSILRKLCLSATTRLEAIEEWADEMNLSWPGKENVSGATSSATLDLKTTMMEKRLEHQIDKSLNDLAHEVYERIDRGELGGFLEMRTEMAYGMQRIVQLLEKKLEQEHLRTRRVAQQAIIVAKGVRMVPKSEGCTSPKWAAICVVCQEEGKAEFGLVSCGCVTVTV</sequence>
<evidence type="ECO:0000313" key="2">
    <source>
        <dbReference type="Proteomes" id="UP000887572"/>
    </source>
</evidence>
<protein>
    <submittedName>
        <fullName evidence="3">Uncharacterized protein</fullName>
    </submittedName>
</protein>
<evidence type="ECO:0000313" key="3">
    <source>
        <dbReference type="WBParaSite" id="Gr19_v10_g2368.t1"/>
    </source>
</evidence>
<feature type="region of interest" description="Disordered" evidence="1">
    <location>
        <begin position="1"/>
        <end position="26"/>
    </location>
</feature>
<accession>A0A914HM04</accession>
<keyword evidence="2" id="KW-1185">Reference proteome</keyword>
<name>A0A914HM04_GLORO</name>
<evidence type="ECO:0000256" key="1">
    <source>
        <dbReference type="SAM" id="MobiDB-lite"/>
    </source>
</evidence>
<reference evidence="3" key="1">
    <citation type="submission" date="2022-11" db="UniProtKB">
        <authorList>
            <consortium name="WormBaseParasite"/>
        </authorList>
    </citation>
    <scope>IDENTIFICATION</scope>
</reference>
<dbReference type="WBParaSite" id="Gr19_v10_g2368.t1">
    <property type="protein sequence ID" value="Gr19_v10_g2368.t1"/>
    <property type="gene ID" value="Gr19_v10_g2368"/>
</dbReference>
<dbReference type="AlphaFoldDB" id="A0A914HM04"/>
<dbReference type="Proteomes" id="UP000887572">
    <property type="component" value="Unplaced"/>
</dbReference>
<organism evidence="2 3">
    <name type="scientific">Globodera rostochiensis</name>
    <name type="common">Golden nematode worm</name>
    <name type="synonym">Heterodera rostochiensis</name>
    <dbReference type="NCBI Taxonomy" id="31243"/>
    <lineage>
        <taxon>Eukaryota</taxon>
        <taxon>Metazoa</taxon>
        <taxon>Ecdysozoa</taxon>
        <taxon>Nematoda</taxon>
        <taxon>Chromadorea</taxon>
        <taxon>Rhabditida</taxon>
        <taxon>Tylenchina</taxon>
        <taxon>Tylenchomorpha</taxon>
        <taxon>Tylenchoidea</taxon>
        <taxon>Heteroderidae</taxon>
        <taxon>Heteroderinae</taxon>
        <taxon>Globodera</taxon>
    </lineage>
</organism>